<dbReference type="AlphaFoldDB" id="A0A8J3ALR0"/>
<gene>
    <name evidence="3" type="primary">ywrO</name>
    <name evidence="3" type="ORF">GCM10007377_13920</name>
</gene>
<dbReference type="GO" id="GO:0009055">
    <property type="term" value="F:electron transfer activity"/>
    <property type="evidence" value="ECO:0007669"/>
    <property type="project" value="TreeGrafter"/>
</dbReference>
<dbReference type="PANTHER" id="PTHR47307:SF1">
    <property type="entry name" value="GLUTATHIONE-REGULATED POTASSIUM-EFFLUX SYSTEM ANCILLARY PROTEIN KEFG"/>
    <property type="match status" value="1"/>
</dbReference>
<sequence length="175" mass="20320">MSVGVLVFHPQLEHSTVDQALSRAICDMPQVEIRDVYKLYPNFQIDVQTEQEFLAAHDHIVFQFPMYWYSMPPLMRAWEDAVFTHGWAYGSTGHALQGKTYRAVVSVGARQEKYSETGEYHVTAQTLLKPLETLQYNTGMIWEEPFIVFGGSSLTPEQLLYKQEAYRELMLRYEN</sequence>
<dbReference type="InterPro" id="IPR003680">
    <property type="entry name" value="Flavodoxin_fold"/>
</dbReference>
<dbReference type="EMBL" id="BMDH01000004">
    <property type="protein sequence ID" value="GGI15039.1"/>
    <property type="molecule type" value="Genomic_DNA"/>
</dbReference>
<reference evidence="3" key="2">
    <citation type="submission" date="2020-09" db="EMBL/GenBank/DDBJ databases">
        <authorList>
            <person name="Sun Q."/>
            <person name="Sedlacek I."/>
        </authorList>
    </citation>
    <scope>NUCLEOTIDE SEQUENCE</scope>
    <source>
        <strain evidence="3">CCM 8606</strain>
    </source>
</reference>
<accession>A0A8J3ALR0</accession>
<name>A0A8J3ALR0_9BIFI</name>
<keyword evidence="1" id="KW-0560">Oxidoreductase</keyword>
<dbReference type="GO" id="GO:0010181">
    <property type="term" value="F:FMN binding"/>
    <property type="evidence" value="ECO:0007669"/>
    <property type="project" value="TreeGrafter"/>
</dbReference>
<reference evidence="3" key="1">
    <citation type="journal article" date="2014" name="Int. J. Syst. Evol. Microbiol.">
        <title>Complete genome sequence of Corynebacterium casei LMG S-19264T (=DSM 44701T), isolated from a smear-ripened cheese.</title>
        <authorList>
            <consortium name="US DOE Joint Genome Institute (JGI-PGF)"/>
            <person name="Walter F."/>
            <person name="Albersmeier A."/>
            <person name="Kalinowski J."/>
            <person name="Ruckert C."/>
        </authorList>
    </citation>
    <scope>NUCLEOTIDE SEQUENCE</scope>
    <source>
        <strain evidence="3">CCM 8606</strain>
    </source>
</reference>
<evidence type="ECO:0000259" key="2">
    <source>
        <dbReference type="Pfam" id="PF02525"/>
    </source>
</evidence>
<dbReference type="Pfam" id="PF02525">
    <property type="entry name" value="Flavodoxin_2"/>
    <property type="match status" value="1"/>
</dbReference>
<dbReference type="Proteomes" id="UP000619536">
    <property type="component" value="Unassembled WGS sequence"/>
</dbReference>
<dbReference type="InterPro" id="IPR029039">
    <property type="entry name" value="Flavoprotein-like_sf"/>
</dbReference>
<comment type="caution">
    <text evidence="3">The sequence shown here is derived from an EMBL/GenBank/DDBJ whole genome shotgun (WGS) entry which is preliminary data.</text>
</comment>
<dbReference type="GO" id="GO:0003955">
    <property type="term" value="F:NAD(P)H dehydrogenase (quinone) activity"/>
    <property type="evidence" value="ECO:0007669"/>
    <property type="project" value="TreeGrafter"/>
</dbReference>
<dbReference type="InterPro" id="IPR046980">
    <property type="entry name" value="KefG/KefF"/>
</dbReference>
<dbReference type="RefSeq" id="WP_188355561.1">
    <property type="nucleotide sequence ID" value="NZ_BMDH01000004.1"/>
</dbReference>
<organism evidence="3 4">
    <name type="scientific">Galliscardovia ingluviei</name>
    <dbReference type="NCBI Taxonomy" id="1769422"/>
    <lineage>
        <taxon>Bacteria</taxon>
        <taxon>Bacillati</taxon>
        <taxon>Actinomycetota</taxon>
        <taxon>Actinomycetes</taxon>
        <taxon>Bifidobacteriales</taxon>
        <taxon>Bifidobacteriaceae</taxon>
        <taxon>Galliscardovia</taxon>
    </lineage>
</organism>
<evidence type="ECO:0000313" key="4">
    <source>
        <dbReference type="Proteomes" id="UP000619536"/>
    </source>
</evidence>
<proteinExistence type="predicted"/>
<feature type="domain" description="Flavodoxin-like fold" evidence="2">
    <location>
        <begin position="1"/>
        <end position="167"/>
    </location>
</feature>
<evidence type="ECO:0000313" key="3">
    <source>
        <dbReference type="EMBL" id="GGI15039.1"/>
    </source>
</evidence>
<keyword evidence="4" id="KW-1185">Reference proteome</keyword>
<dbReference type="SUPFAM" id="SSF52218">
    <property type="entry name" value="Flavoproteins"/>
    <property type="match status" value="1"/>
</dbReference>
<dbReference type="Gene3D" id="3.40.50.360">
    <property type="match status" value="1"/>
</dbReference>
<evidence type="ECO:0000256" key="1">
    <source>
        <dbReference type="ARBA" id="ARBA00023002"/>
    </source>
</evidence>
<dbReference type="PANTHER" id="PTHR47307">
    <property type="entry name" value="GLUTATHIONE-REGULATED POTASSIUM-EFFLUX SYSTEM ANCILLARY PROTEIN KEFG"/>
    <property type="match status" value="1"/>
</dbReference>
<protein>
    <submittedName>
        <fullName evidence="3">General stress protein 14</fullName>
    </submittedName>
</protein>